<dbReference type="EMBL" id="PKSG01001015">
    <property type="protein sequence ID" value="POR31689.1"/>
    <property type="molecule type" value="Genomic_DNA"/>
</dbReference>
<feature type="region of interest" description="Disordered" evidence="1">
    <location>
        <begin position="274"/>
        <end position="307"/>
    </location>
</feature>
<evidence type="ECO:0000256" key="1">
    <source>
        <dbReference type="SAM" id="MobiDB-lite"/>
    </source>
</evidence>
<sequence length="307" mass="33833">MEPAAAGTKVLASFKDLAPEQRCCADDVVEALMKANGNFCTQALSTTREDLWRLAFAPTEDTSWDTSKAPPRPALPAAPAHKDLATRIGSFSQHLPPSTCAVRQNKTRRKNENKEAGRRRKSREAKQHEKRPPSVAQHRRAGERAFLRARCDGTTLGIEWFWSDARGKGADPELVTLRKTKHGPRMELVSAQALALLHHDRVVADHALACNREYAAYWIRCRLLRHVGATPNGQRPTNPTALDFAALKQPGLLWPVALASPDMSEGLRARMQTIDGSGRAGEVDTGFDDDGSEETESSSSEAVYAFW</sequence>
<comment type="caution">
    <text evidence="2">The sequence shown here is derived from an EMBL/GenBank/DDBJ whole genome shotgun (WGS) entry which is preliminary data.</text>
</comment>
<protein>
    <submittedName>
        <fullName evidence="2">Uncharacterized protein</fullName>
    </submittedName>
</protein>
<dbReference type="Proteomes" id="UP000237481">
    <property type="component" value="Unassembled WGS sequence"/>
</dbReference>
<organism evidence="2 3">
    <name type="scientific">Tolypocladium paradoxum</name>
    <dbReference type="NCBI Taxonomy" id="94208"/>
    <lineage>
        <taxon>Eukaryota</taxon>
        <taxon>Fungi</taxon>
        <taxon>Dikarya</taxon>
        <taxon>Ascomycota</taxon>
        <taxon>Pezizomycotina</taxon>
        <taxon>Sordariomycetes</taxon>
        <taxon>Hypocreomycetidae</taxon>
        <taxon>Hypocreales</taxon>
        <taxon>Ophiocordycipitaceae</taxon>
        <taxon>Tolypocladium</taxon>
    </lineage>
</organism>
<dbReference type="OrthoDB" id="4918914at2759"/>
<accession>A0A2S4KNC9</accession>
<evidence type="ECO:0000313" key="3">
    <source>
        <dbReference type="Proteomes" id="UP000237481"/>
    </source>
</evidence>
<dbReference type="AlphaFoldDB" id="A0A2S4KNC9"/>
<feature type="compositionally biased region" description="Acidic residues" evidence="1">
    <location>
        <begin position="285"/>
        <end position="296"/>
    </location>
</feature>
<gene>
    <name evidence="2" type="ORF">TPAR_08096</name>
</gene>
<dbReference type="STRING" id="94208.A0A2S4KNC9"/>
<proteinExistence type="predicted"/>
<keyword evidence="3" id="KW-1185">Reference proteome</keyword>
<feature type="region of interest" description="Disordered" evidence="1">
    <location>
        <begin position="90"/>
        <end position="141"/>
    </location>
</feature>
<name>A0A2S4KNC9_9HYPO</name>
<reference evidence="2 3" key="1">
    <citation type="submission" date="2018-01" db="EMBL/GenBank/DDBJ databases">
        <title>Harnessing the power of phylogenomics to disentangle the directionality and signatures of interkingdom host jumping in the parasitic fungal genus Tolypocladium.</title>
        <authorList>
            <person name="Quandt C.A."/>
            <person name="Patterson W."/>
            <person name="Spatafora J.W."/>
        </authorList>
    </citation>
    <scope>NUCLEOTIDE SEQUENCE [LARGE SCALE GENOMIC DNA]</scope>
    <source>
        <strain evidence="2 3">NRBC 100945</strain>
    </source>
</reference>
<feature type="compositionally biased region" description="Polar residues" evidence="1">
    <location>
        <begin position="90"/>
        <end position="104"/>
    </location>
</feature>
<evidence type="ECO:0000313" key="2">
    <source>
        <dbReference type="EMBL" id="POR31689.1"/>
    </source>
</evidence>